<reference evidence="2 3" key="1">
    <citation type="submission" date="2019-05" db="EMBL/GenBank/DDBJ databases">
        <title>Another draft genome of Portunus trituberculatus and its Hox gene families provides insights of decapod evolution.</title>
        <authorList>
            <person name="Jeong J.-H."/>
            <person name="Song I."/>
            <person name="Kim S."/>
            <person name="Choi T."/>
            <person name="Kim D."/>
            <person name="Ryu S."/>
            <person name="Kim W."/>
        </authorList>
    </citation>
    <scope>NUCLEOTIDE SEQUENCE [LARGE SCALE GENOMIC DNA]</scope>
    <source>
        <tissue evidence="2">Muscle</tissue>
    </source>
</reference>
<dbReference type="EMBL" id="VSRR010002198">
    <property type="protein sequence ID" value="MPC30128.1"/>
    <property type="molecule type" value="Genomic_DNA"/>
</dbReference>
<keyword evidence="1" id="KW-1133">Transmembrane helix</keyword>
<sequence length="90" mass="9549">MVGWVGGGQARQEVVGILTLEKDLLWVRVGGTEQHHSSHLASLALKNTCHGPVTTSCRSLKLVALALVVVFSLSLLPVIIKRLVGSPSLV</sequence>
<protein>
    <submittedName>
        <fullName evidence="2">Uncharacterized protein</fullName>
    </submittedName>
</protein>
<evidence type="ECO:0000313" key="3">
    <source>
        <dbReference type="Proteomes" id="UP000324222"/>
    </source>
</evidence>
<evidence type="ECO:0000256" key="1">
    <source>
        <dbReference type="SAM" id="Phobius"/>
    </source>
</evidence>
<name>A0A5B7E8P1_PORTR</name>
<evidence type="ECO:0000313" key="2">
    <source>
        <dbReference type="EMBL" id="MPC30128.1"/>
    </source>
</evidence>
<keyword evidence="1" id="KW-0812">Transmembrane</keyword>
<dbReference type="AlphaFoldDB" id="A0A5B7E8P1"/>
<dbReference type="Proteomes" id="UP000324222">
    <property type="component" value="Unassembled WGS sequence"/>
</dbReference>
<keyword evidence="1" id="KW-0472">Membrane</keyword>
<comment type="caution">
    <text evidence="2">The sequence shown here is derived from an EMBL/GenBank/DDBJ whole genome shotgun (WGS) entry which is preliminary data.</text>
</comment>
<feature type="transmembrane region" description="Helical" evidence="1">
    <location>
        <begin position="62"/>
        <end position="80"/>
    </location>
</feature>
<gene>
    <name evidence="2" type="ORF">E2C01_023388</name>
</gene>
<keyword evidence="3" id="KW-1185">Reference proteome</keyword>
<proteinExistence type="predicted"/>
<accession>A0A5B7E8P1</accession>
<organism evidence="2 3">
    <name type="scientific">Portunus trituberculatus</name>
    <name type="common">Swimming crab</name>
    <name type="synonym">Neptunus trituberculatus</name>
    <dbReference type="NCBI Taxonomy" id="210409"/>
    <lineage>
        <taxon>Eukaryota</taxon>
        <taxon>Metazoa</taxon>
        <taxon>Ecdysozoa</taxon>
        <taxon>Arthropoda</taxon>
        <taxon>Crustacea</taxon>
        <taxon>Multicrustacea</taxon>
        <taxon>Malacostraca</taxon>
        <taxon>Eumalacostraca</taxon>
        <taxon>Eucarida</taxon>
        <taxon>Decapoda</taxon>
        <taxon>Pleocyemata</taxon>
        <taxon>Brachyura</taxon>
        <taxon>Eubrachyura</taxon>
        <taxon>Portunoidea</taxon>
        <taxon>Portunidae</taxon>
        <taxon>Portuninae</taxon>
        <taxon>Portunus</taxon>
    </lineage>
</organism>